<name>Z9JIE6_9GAMM</name>
<sequence length="82" mass="9093">MNELLLDSPASTPLYLQLVSKLSKGIRAGRWCAGEALPAERHLCQCLHISRVTLWPSCGVDDCWLSPFPPQNLFSHDASPVF</sequence>
<dbReference type="Pfam" id="PF00392">
    <property type="entry name" value="GntR"/>
    <property type="match status" value="1"/>
</dbReference>
<comment type="caution">
    <text evidence="5">The sequence shown here is derived from an EMBL/GenBank/DDBJ whole genome shotgun (WGS) entry which is preliminary data.</text>
</comment>
<evidence type="ECO:0000313" key="6">
    <source>
        <dbReference type="Proteomes" id="UP000020406"/>
    </source>
</evidence>
<dbReference type="GO" id="GO:0003677">
    <property type="term" value="F:DNA binding"/>
    <property type="evidence" value="ECO:0007669"/>
    <property type="project" value="UniProtKB-KW"/>
</dbReference>
<dbReference type="InterPro" id="IPR000524">
    <property type="entry name" value="Tscrpt_reg_HTH_GntR"/>
</dbReference>
<keyword evidence="1" id="KW-0805">Transcription regulation</keyword>
<dbReference type="Gene3D" id="1.10.10.10">
    <property type="entry name" value="Winged helix-like DNA-binding domain superfamily/Winged helix DNA-binding domain"/>
    <property type="match status" value="1"/>
</dbReference>
<gene>
    <name evidence="5" type="ORF">AF72_09795</name>
</gene>
<dbReference type="STRING" id="1444770.AF72_09795"/>
<accession>Z9JIE6</accession>
<dbReference type="InterPro" id="IPR036388">
    <property type="entry name" value="WH-like_DNA-bd_sf"/>
</dbReference>
<reference evidence="5 6" key="1">
    <citation type="journal article" date="2014" name="Genome Announc.">
        <title>Draft Genome Sequence of Xylella fastidiosa Pear Leaf Scorch Strain in Taiwan.</title>
        <authorList>
            <person name="Su C.C."/>
            <person name="Deng W.L."/>
            <person name="Jan F.J."/>
            <person name="Chang C.J."/>
            <person name="Huang H."/>
            <person name="Chen J."/>
        </authorList>
    </citation>
    <scope>NUCLEOTIDE SEQUENCE [LARGE SCALE GENOMIC DNA]</scope>
    <source>
        <strain evidence="5 6">PLS229</strain>
    </source>
</reference>
<dbReference type="OrthoDB" id="6626198at2"/>
<dbReference type="KEGG" id="xtw:AB672_08185"/>
<evidence type="ECO:0000256" key="2">
    <source>
        <dbReference type="ARBA" id="ARBA00023125"/>
    </source>
</evidence>
<evidence type="ECO:0000256" key="3">
    <source>
        <dbReference type="ARBA" id="ARBA00023163"/>
    </source>
</evidence>
<organism evidence="5 6">
    <name type="scientific">Xylella taiwanensis</name>
    <dbReference type="NCBI Taxonomy" id="1444770"/>
    <lineage>
        <taxon>Bacteria</taxon>
        <taxon>Pseudomonadati</taxon>
        <taxon>Pseudomonadota</taxon>
        <taxon>Gammaproteobacteria</taxon>
        <taxon>Lysobacterales</taxon>
        <taxon>Lysobacteraceae</taxon>
        <taxon>Xylella</taxon>
    </lineage>
</organism>
<dbReference type="SUPFAM" id="SSF46785">
    <property type="entry name" value="Winged helix' DNA-binding domain"/>
    <property type="match status" value="1"/>
</dbReference>
<evidence type="ECO:0000256" key="1">
    <source>
        <dbReference type="ARBA" id="ARBA00023015"/>
    </source>
</evidence>
<evidence type="ECO:0000313" key="5">
    <source>
        <dbReference type="EMBL" id="EWS77576.1"/>
    </source>
</evidence>
<dbReference type="AlphaFoldDB" id="Z9JIE6"/>
<dbReference type="EMBL" id="JDSQ01000017">
    <property type="protein sequence ID" value="EWS77576.1"/>
    <property type="molecule type" value="Genomic_DNA"/>
</dbReference>
<proteinExistence type="predicted"/>
<dbReference type="InterPro" id="IPR036390">
    <property type="entry name" value="WH_DNA-bd_sf"/>
</dbReference>
<keyword evidence="3" id="KW-0804">Transcription</keyword>
<dbReference type="Proteomes" id="UP000020406">
    <property type="component" value="Unassembled WGS sequence"/>
</dbReference>
<dbReference type="PATRIC" id="fig|1444770.3.peg.2326"/>
<feature type="domain" description="HTH gntR-type" evidence="4">
    <location>
        <begin position="14"/>
        <end position="54"/>
    </location>
</feature>
<keyword evidence="2" id="KW-0238">DNA-binding</keyword>
<protein>
    <recommendedName>
        <fullName evidence="4">HTH gntR-type domain-containing protein</fullName>
    </recommendedName>
</protein>
<evidence type="ECO:0000259" key="4">
    <source>
        <dbReference type="Pfam" id="PF00392"/>
    </source>
</evidence>
<dbReference type="eggNOG" id="COG2188">
    <property type="taxonomic scope" value="Bacteria"/>
</dbReference>
<dbReference type="GO" id="GO:0003700">
    <property type="term" value="F:DNA-binding transcription factor activity"/>
    <property type="evidence" value="ECO:0007669"/>
    <property type="project" value="InterPro"/>
</dbReference>